<evidence type="ECO:0000313" key="2">
    <source>
        <dbReference type="Proteomes" id="UP001382935"/>
    </source>
</evidence>
<sequence>MTYNSTVYSPSVDTIELFAVIPKNPKSEIFCVPLADGSKLSFDITAMNEYWNGLTGACNFEIPLCKEICREFEADGYIEAQRVERFADVILRHSALGIPTRARPMLGVETHDGLVIVDGRHTYMALAMLHLDEVLAGSELYHPAYIFAEHEWIHFVLEGDVPEPVPFASRVMQQ</sequence>
<accession>A0ABZ2G3A4</accession>
<evidence type="ECO:0000313" key="1">
    <source>
        <dbReference type="EMBL" id="WWM71586.1"/>
    </source>
</evidence>
<organism evidence="1 2">
    <name type="scientific">Sphingomonas kaistensis</name>
    <dbReference type="NCBI Taxonomy" id="298708"/>
    <lineage>
        <taxon>Bacteria</taxon>
        <taxon>Pseudomonadati</taxon>
        <taxon>Pseudomonadota</taxon>
        <taxon>Alphaproteobacteria</taxon>
        <taxon>Sphingomonadales</taxon>
        <taxon>Sphingomonadaceae</taxon>
        <taxon>Sphingomonas</taxon>
    </lineage>
</organism>
<keyword evidence="2" id="KW-1185">Reference proteome</keyword>
<dbReference type="Proteomes" id="UP001382935">
    <property type="component" value="Chromosome"/>
</dbReference>
<dbReference type="EMBL" id="CP145607">
    <property type="protein sequence ID" value="WWM71586.1"/>
    <property type="molecule type" value="Genomic_DNA"/>
</dbReference>
<gene>
    <name evidence="1" type="ORF">V6R86_13120</name>
</gene>
<proteinExistence type="predicted"/>
<dbReference type="RefSeq" id="WP_338505050.1">
    <property type="nucleotide sequence ID" value="NZ_CP145607.1"/>
</dbReference>
<protein>
    <submittedName>
        <fullName evidence="1">Uncharacterized protein</fullName>
    </submittedName>
</protein>
<name>A0ABZ2G3A4_9SPHN</name>
<reference evidence="1 2" key="1">
    <citation type="submission" date="2024-02" db="EMBL/GenBank/DDBJ databases">
        <title>Full genome sequence of Sphingomonas kaistensis.</title>
        <authorList>
            <person name="Poletto B.L."/>
            <person name="Silva G."/>
            <person name="Galante D."/>
            <person name="Campos K.R."/>
            <person name="Santos M.B.N."/>
            <person name="Sacchi C.T."/>
        </authorList>
    </citation>
    <scope>NUCLEOTIDE SEQUENCE [LARGE SCALE GENOMIC DNA]</scope>
    <source>
        <strain evidence="1 2">MA4R</strain>
    </source>
</reference>